<dbReference type="VEuPathDB" id="FungiDB:PYU1_G010950"/>
<dbReference type="eggNOG" id="ENOG502QUKP">
    <property type="taxonomic scope" value="Eukaryota"/>
</dbReference>
<dbReference type="CDD" id="cd05379">
    <property type="entry name" value="CAP_bacterial"/>
    <property type="match status" value="1"/>
</dbReference>
<evidence type="ECO:0000313" key="3">
    <source>
        <dbReference type="EnsemblProtists" id="PYU1_T010973"/>
    </source>
</evidence>
<protein>
    <recommendedName>
        <fullName evidence="2">SCP domain-containing protein</fullName>
    </recommendedName>
</protein>
<dbReference type="Pfam" id="PF00188">
    <property type="entry name" value="CAP"/>
    <property type="match status" value="1"/>
</dbReference>
<dbReference type="EnsemblProtists" id="PYU1_T010973">
    <property type="protein sequence ID" value="PYU1_T010973"/>
    <property type="gene ID" value="PYU1_G010950"/>
</dbReference>
<dbReference type="AlphaFoldDB" id="K3X174"/>
<dbReference type="EMBL" id="GL376590">
    <property type="status" value="NOT_ANNOTATED_CDS"/>
    <property type="molecule type" value="Genomic_DNA"/>
</dbReference>
<dbReference type="PANTHER" id="PTHR31157">
    <property type="entry name" value="SCP DOMAIN-CONTAINING PROTEIN"/>
    <property type="match status" value="1"/>
</dbReference>
<reference evidence="4" key="2">
    <citation type="submission" date="2010-04" db="EMBL/GenBank/DDBJ databases">
        <authorList>
            <person name="Buell R."/>
            <person name="Hamilton J."/>
            <person name="Hostetler J."/>
        </authorList>
    </citation>
    <scope>NUCLEOTIDE SEQUENCE [LARGE SCALE GENOMIC DNA]</scope>
    <source>
        <strain evidence="4">DAOM:BR144</strain>
    </source>
</reference>
<feature type="domain" description="SCP" evidence="2">
    <location>
        <begin position="126"/>
        <end position="245"/>
    </location>
</feature>
<dbReference type="OMA" id="MWENNCN"/>
<dbReference type="Gene3D" id="3.40.33.10">
    <property type="entry name" value="CAP"/>
    <property type="match status" value="1"/>
</dbReference>
<name>K3X174_GLOUD</name>
<dbReference type="Proteomes" id="UP000019132">
    <property type="component" value="Unassembled WGS sequence"/>
</dbReference>
<evidence type="ECO:0000256" key="1">
    <source>
        <dbReference type="SAM" id="SignalP"/>
    </source>
</evidence>
<organism evidence="3 4">
    <name type="scientific">Globisporangium ultimum (strain ATCC 200006 / CBS 805.95 / DAOM BR144)</name>
    <name type="common">Pythium ultimum</name>
    <dbReference type="NCBI Taxonomy" id="431595"/>
    <lineage>
        <taxon>Eukaryota</taxon>
        <taxon>Sar</taxon>
        <taxon>Stramenopiles</taxon>
        <taxon>Oomycota</taxon>
        <taxon>Peronosporomycetes</taxon>
        <taxon>Pythiales</taxon>
        <taxon>Pythiaceae</taxon>
        <taxon>Globisporangium</taxon>
    </lineage>
</organism>
<dbReference type="PANTHER" id="PTHR31157:SF1">
    <property type="entry name" value="SCP DOMAIN-CONTAINING PROTEIN"/>
    <property type="match status" value="1"/>
</dbReference>
<keyword evidence="1" id="KW-0732">Signal</keyword>
<accession>K3X174</accession>
<evidence type="ECO:0000313" key="4">
    <source>
        <dbReference type="Proteomes" id="UP000019132"/>
    </source>
</evidence>
<feature type="chain" id="PRO_5003868301" description="SCP domain-containing protein" evidence="1">
    <location>
        <begin position="20"/>
        <end position="249"/>
    </location>
</feature>
<keyword evidence="4" id="KW-1185">Reference proteome</keyword>
<dbReference type="SUPFAM" id="SSF55797">
    <property type="entry name" value="PR-1-like"/>
    <property type="match status" value="1"/>
</dbReference>
<dbReference type="STRING" id="431595.K3X174"/>
<dbReference type="Gene3D" id="3.50.4.10">
    <property type="entry name" value="Hepatocyte Growth Factor"/>
    <property type="match status" value="1"/>
</dbReference>
<evidence type="ECO:0000259" key="2">
    <source>
        <dbReference type="Pfam" id="PF00188"/>
    </source>
</evidence>
<dbReference type="HOGENOM" id="CLU_084629_0_0_1"/>
<reference evidence="3" key="3">
    <citation type="submission" date="2015-02" db="UniProtKB">
        <authorList>
            <consortium name="EnsemblProtists"/>
        </authorList>
    </citation>
    <scope>IDENTIFICATION</scope>
    <source>
        <strain evidence="3">DAOM BR144</strain>
    </source>
</reference>
<feature type="signal peptide" evidence="1">
    <location>
        <begin position="1"/>
        <end position="19"/>
    </location>
</feature>
<sequence length="249" mass="26447">MQLLLLLSAAAVAASMASAFQVGSQGRVMWENNCDFFGNDRYSVPAIPDACGDLCVNDGGCTHWTWTNWNGGTCWLKQGAASDKVAVYGAGCGYAVGRAADPSANQENTNSASGNGLSAADSNQMLNRINTYRQQNGVGALTINARLTAAAAAHSNEQASRCTMTHDGADGSQPWERMTDAGYYWSNAAENVAAGQSTVDAVMTAWWNSDGHRKNILDPSMKEVGFAKGTNNGCSNYAIYWTQDFGNPQ</sequence>
<proteinExistence type="predicted"/>
<dbReference type="InParanoid" id="K3X174"/>
<reference evidence="4" key="1">
    <citation type="journal article" date="2010" name="Genome Biol.">
        <title>Genome sequence of the necrotrophic plant pathogen Pythium ultimum reveals original pathogenicity mechanisms and effector repertoire.</title>
        <authorList>
            <person name="Levesque C.A."/>
            <person name="Brouwer H."/>
            <person name="Cano L."/>
            <person name="Hamilton J.P."/>
            <person name="Holt C."/>
            <person name="Huitema E."/>
            <person name="Raffaele S."/>
            <person name="Robideau G.P."/>
            <person name="Thines M."/>
            <person name="Win J."/>
            <person name="Zerillo M.M."/>
            <person name="Beakes G.W."/>
            <person name="Boore J.L."/>
            <person name="Busam D."/>
            <person name="Dumas B."/>
            <person name="Ferriera S."/>
            <person name="Fuerstenberg S.I."/>
            <person name="Gachon C.M."/>
            <person name="Gaulin E."/>
            <person name="Govers F."/>
            <person name="Grenville-Briggs L."/>
            <person name="Horner N."/>
            <person name="Hostetler J."/>
            <person name="Jiang R.H."/>
            <person name="Johnson J."/>
            <person name="Krajaejun T."/>
            <person name="Lin H."/>
            <person name="Meijer H.J."/>
            <person name="Moore B."/>
            <person name="Morris P."/>
            <person name="Phuntmart V."/>
            <person name="Puiu D."/>
            <person name="Shetty J."/>
            <person name="Stajich J.E."/>
            <person name="Tripathy S."/>
            <person name="Wawra S."/>
            <person name="van West P."/>
            <person name="Whitty B.R."/>
            <person name="Coutinho P.M."/>
            <person name="Henrissat B."/>
            <person name="Martin F."/>
            <person name="Thomas P.D."/>
            <person name="Tyler B.M."/>
            <person name="De Vries R.P."/>
            <person name="Kamoun S."/>
            <person name="Yandell M."/>
            <person name="Tisserat N."/>
            <person name="Buell C.R."/>
        </authorList>
    </citation>
    <scope>NUCLEOTIDE SEQUENCE</scope>
    <source>
        <strain evidence="4">DAOM:BR144</strain>
    </source>
</reference>
<dbReference type="InterPro" id="IPR014044">
    <property type="entry name" value="CAP_dom"/>
</dbReference>
<dbReference type="InterPro" id="IPR035940">
    <property type="entry name" value="CAP_sf"/>
</dbReference>